<dbReference type="Pfam" id="PF02668">
    <property type="entry name" value="TauD"/>
    <property type="match status" value="1"/>
</dbReference>
<evidence type="ECO:0000256" key="4">
    <source>
        <dbReference type="ARBA" id="ARBA00023002"/>
    </source>
</evidence>
<dbReference type="SUPFAM" id="SSF51197">
    <property type="entry name" value="Clavaminate synthase-like"/>
    <property type="match status" value="1"/>
</dbReference>
<dbReference type="OrthoDB" id="7209371at2"/>
<dbReference type="InterPro" id="IPR042098">
    <property type="entry name" value="TauD-like_sf"/>
</dbReference>
<keyword evidence="3 7" id="KW-0223">Dioxygenase</keyword>
<dbReference type="PANTHER" id="PTHR43779:SF3">
    <property type="entry name" value="(3R)-3-[(CARBOXYMETHYL)AMINO]FATTY ACID OXYGENASE_DECARBOXYLASE"/>
    <property type="match status" value="1"/>
</dbReference>
<evidence type="ECO:0000256" key="3">
    <source>
        <dbReference type="ARBA" id="ARBA00022964"/>
    </source>
</evidence>
<dbReference type="RefSeq" id="WP_090876013.1">
    <property type="nucleotide sequence ID" value="NZ_FMXQ01000003.1"/>
</dbReference>
<keyword evidence="5" id="KW-0408">Iron</keyword>
<feature type="domain" description="TauD/TfdA-like" evidence="6">
    <location>
        <begin position="4"/>
        <end position="275"/>
    </location>
</feature>
<evidence type="ECO:0000256" key="1">
    <source>
        <dbReference type="ARBA" id="ARBA00005896"/>
    </source>
</evidence>
<sequence>MFTTRRLSETFGMAIEGVDLSRPLADDEFRAVEQAFFDGQILAIKGQSLEPGAFVDFARRFGPPQPHVIDQFHYPDHPDILILSNGKENGRPIGLADGGSYFHTDYSYLAVPARVTILYSVAVPKQGGNTLFANMYAAYDDLPEATRERIDDLVVLHHYGNRDDLDETSRTAASPLSEAQKGKVDWVRHKLVRTHPGTGRKALYAVSGSSFEVEGMPKDEGVQLLDDLKAHALQDRYIYSYAYEKGDVVLWDDLATLHSATLTDPNDLRTLWRITVIEEA</sequence>
<dbReference type="Gene3D" id="3.60.130.10">
    <property type="entry name" value="Clavaminate synthase-like"/>
    <property type="match status" value="1"/>
</dbReference>
<accession>A0A1G6BQV4</accession>
<dbReference type="InterPro" id="IPR051178">
    <property type="entry name" value="TfdA_dioxygenase"/>
</dbReference>
<protein>
    <submittedName>
        <fullName evidence="7">Taurine dioxygenase</fullName>
    </submittedName>
</protein>
<dbReference type="GO" id="GO:0046872">
    <property type="term" value="F:metal ion binding"/>
    <property type="evidence" value="ECO:0007669"/>
    <property type="project" value="UniProtKB-KW"/>
</dbReference>
<keyword evidence="4" id="KW-0560">Oxidoreductase</keyword>
<evidence type="ECO:0000259" key="6">
    <source>
        <dbReference type="Pfam" id="PF02668"/>
    </source>
</evidence>
<keyword evidence="2" id="KW-0479">Metal-binding</keyword>
<comment type="similarity">
    <text evidence="1">Belongs to the TfdA dioxygenase family.</text>
</comment>
<proteinExistence type="inferred from homology"/>
<dbReference type="Proteomes" id="UP000199071">
    <property type="component" value="Unassembled WGS sequence"/>
</dbReference>
<evidence type="ECO:0000313" key="8">
    <source>
        <dbReference type="Proteomes" id="UP000199071"/>
    </source>
</evidence>
<dbReference type="STRING" id="665467.SAMN02982931_01737"/>
<dbReference type="EMBL" id="FMXQ01000003">
    <property type="protein sequence ID" value="SDB22967.1"/>
    <property type="molecule type" value="Genomic_DNA"/>
</dbReference>
<name>A0A1G6BQV4_9HYPH</name>
<organism evidence="7 8">
    <name type="scientific">Bauldia litoralis</name>
    <dbReference type="NCBI Taxonomy" id="665467"/>
    <lineage>
        <taxon>Bacteria</taxon>
        <taxon>Pseudomonadati</taxon>
        <taxon>Pseudomonadota</taxon>
        <taxon>Alphaproteobacteria</taxon>
        <taxon>Hyphomicrobiales</taxon>
        <taxon>Kaistiaceae</taxon>
        <taxon>Bauldia</taxon>
    </lineage>
</organism>
<dbReference type="PANTHER" id="PTHR43779">
    <property type="entry name" value="DIOXYGENASE RV0097-RELATED"/>
    <property type="match status" value="1"/>
</dbReference>
<evidence type="ECO:0000256" key="5">
    <source>
        <dbReference type="ARBA" id="ARBA00023004"/>
    </source>
</evidence>
<evidence type="ECO:0000313" key="7">
    <source>
        <dbReference type="EMBL" id="SDB22967.1"/>
    </source>
</evidence>
<dbReference type="AlphaFoldDB" id="A0A1G6BQV4"/>
<dbReference type="GO" id="GO:0016706">
    <property type="term" value="F:2-oxoglutarate-dependent dioxygenase activity"/>
    <property type="evidence" value="ECO:0007669"/>
    <property type="project" value="UniProtKB-ARBA"/>
</dbReference>
<reference evidence="7 8" key="1">
    <citation type="submission" date="2016-10" db="EMBL/GenBank/DDBJ databases">
        <authorList>
            <person name="de Groot N.N."/>
        </authorList>
    </citation>
    <scope>NUCLEOTIDE SEQUENCE [LARGE SCALE GENOMIC DNA]</scope>
    <source>
        <strain evidence="7 8">ATCC 35022</strain>
    </source>
</reference>
<dbReference type="InterPro" id="IPR003819">
    <property type="entry name" value="TauD/TfdA-like"/>
</dbReference>
<evidence type="ECO:0000256" key="2">
    <source>
        <dbReference type="ARBA" id="ARBA00022723"/>
    </source>
</evidence>
<keyword evidence="8" id="KW-1185">Reference proteome</keyword>
<gene>
    <name evidence="7" type="ORF">SAMN02982931_01737</name>
</gene>